<keyword evidence="3" id="KW-1185">Reference proteome</keyword>
<name>A0A5B7FF16_PORTR</name>
<feature type="compositionally biased region" description="Polar residues" evidence="1">
    <location>
        <begin position="56"/>
        <end position="68"/>
    </location>
</feature>
<accession>A0A5B7FF16</accession>
<dbReference type="EMBL" id="VSRR010006056">
    <property type="protein sequence ID" value="MPC43946.1"/>
    <property type="molecule type" value="Genomic_DNA"/>
</dbReference>
<comment type="caution">
    <text evidence="2">The sequence shown here is derived from an EMBL/GenBank/DDBJ whole genome shotgun (WGS) entry which is preliminary data.</text>
</comment>
<sequence length="68" mass="8042">MQHLTPPPHSYSCLYAHPLRKPGKMKVSTQRQTQTSWNPHYILHKNNTEARDSHALHQTTTTTWHRKE</sequence>
<evidence type="ECO:0000313" key="2">
    <source>
        <dbReference type="EMBL" id="MPC43946.1"/>
    </source>
</evidence>
<feature type="region of interest" description="Disordered" evidence="1">
    <location>
        <begin position="47"/>
        <end position="68"/>
    </location>
</feature>
<gene>
    <name evidence="2" type="ORF">E2C01_037604</name>
</gene>
<dbReference type="Proteomes" id="UP000324222">
    <property type="component" value="Unassembled WGS sequence"/>
</dbReference>
<evidence type="ECO:0000313" key="3">
    <source>
        <dbReference type="Proteomes" id="UP000324222"/>
    </source>
</evidence>
<organism evidence="2 3">
    <name type="scientific">Portunus trituberculatus</name>
    <name type="common">Swimming crab</name>
    <name type="synonym">Neptunus trituberculatus</name>
    <dbReference type="NCBI Taxonomy" id="210409"/>
    <lineage>
        <taxon>Eukaryota</taxon>
        <taxon>Metazoa</taxon>
        <taxon>Ecdysozoa</taxon>
        <taxon>Arthropoda</taxon>
        <taxon>Crustacea</taxon>
        <taxon>Multicrustacea</taxon>
        <taxon>Malacostraca</taxon>
        <taxon>Eumalacostraca</taxon>
        <taxon>Eucarida</taxon>
        <taxon>Decapoda</taxon>
        <taxon>Pleocyemata</taxon>
        <taxon>Brachyura</taxon>
        <taxon>Eubrachyura</taxon>
        <taxon>Portunoidea</taxon>
        <taxon>Portunidae</taxon>
        <taxon>Portuninae</taxon>
        <taxon>Portunus</taxon>
    </lineage>
</organism>
<evidence type="ECO:0000256" key="1">
    <source>
        <dbReference type="SAM" id="MobiDB-lite"/>
    </source>
</evidence>
<reference evidence="2 3" key="1">
    <citation type="submission" date="2019-05" db="EMBL/GenBank/DDBJ databases">
        <title>Another draft genome of Portunus trituberculatus and its Hox gene families provides insights of decapod evolution.</title>
        <authorList>
            <person name="Jeong J.-H."/>
            <person name="Song I."/>
            <person name="Kim S."/>
            <person name="Choi T."/>
            <person name="Kim D."/>
            <person name="Ryu S."/>
            <person name="Kim W."/>
        </authorList>
    </citation>
    <scope>NUCLEOTIDE SEQUENCE [LARGE SCALE GENOMIC DNA]</scope>
    <source>
        <tissue evidence="2">Muscle</tissue>
    </source>
</reference>
<protein>
    <submittedName>
        <fullName evidence="2">Uncharacterized protein</fullName>
    </submittedName>
</protein>
<dbReference type="AlphaFoldDB" id="A0A5B7FF16"/>
<proteinExistence type="predicted"/>